<keyword evidence="4 8" id="KW-0812">Transmembrane</keyword>
<feature type="region of interest" description="Disordered" evidence="7">
    <location>
        <begin position="737"/>
        <end position="784"/>
    </location>
</feature>
<gene>
    <name evidence="10" type="ORF">Ga0074812_114123</name>
</gene>
<keyword evidence="3" id="KW-1003">Cell membrane</keyword>
<keyword evidence="5 8" id="KW-1133">Transmembrane helix</keyword>
<evidence type="ECO:0000256" key="1">
    <source>
        <dbReference type="ARBA" id="ARBA00004651"/>
    </source>
</evidence>
<dbReference type="SUPFAM" id="SSF82866">
    <property type="entry name" value="Multidrug efflux transporter AcrB transmembrane domain"/>
    <property type="match status" value="2"/>
</dbReference>
<feature type="transmembrane region" description="Helical" evidence="8">
    <location>
        <begin position="616"/>
        <end position="639"/>
    </location>
</feature>
<dbReference type="EMBL" id="FAOZ01000014">
    <property type="protein sequence ID" value="CUU57775.1"/>
    <property type="molecule type" value="Genomic_DNA"/>
</dbReference>
<dbReference type="InterPro" id="IPR004869">
    <property type="entry name" value="MMPL_dom"/>
</dbReference>
<comment type="subcellular location">
    <subcellularLocation>
        <location evidence="1">Cell membrane</location>
        <topology evidence="1">Multi-pass membrane protein</topology>
    </subcellularLocation>
</comment>
<feature type="domain" description="SSD" evidence="9">
    <location>
        <begin position="200"/>
        <end position="332"/>
    </location>
</feature>
<feature type="compositionally biased region" description="Basic and acidic residues" evidence="7">
    <location>
        <begin position="738"/>
        <end position="772"/>
    </location>
</feature>
<keyword evidence="6 8" id="KW-0472">Membrane</keyword>
<accession>A0A0S4QRL2</accession>
<evidence type="ECO:0000256" key="7">
    <source>
        <dbReference type="SAM" id="MobiDB-lite"/>
    </source>
</evidence>
<dbReference type="Gene3D" id="1.20.1640.10">
    <property type="entry name" value="Multidrug efflux transporter AcrB transmembrane domain"/>
    <property type="match status" value="2"/>
</dbReference>
<feature type="domain" description="SSD" evidence="9">
    <location>
        <begin position="543"/>
        <end position="673"/>
    </location>
</feature>
<dbReference type="PANTHER" id="PTHR33406">
    <property type="entry name" value="MEMBRANE PROTEIN MJ1562-RELATED"/>
    <property type="match status" value="1"/>
</dbReference>
<reference evidence="11" key="1">
    <citation type="submission" date="2015-11" db="EMBL/GenBank/DDBJ databases">
        <authorList>
            <person name="Varghese N."/>
        </authorList>
    </citation>
    <scope>NUCLEOTIDE SEQUENCE [LARGE SCALE GENOMIC DNA]</scope>
    <source>
        <strain evidence="11">DSM 45899</strain>
    </source>
</reference>
<feature type="transmembrane region" description="Helical" evidence="8">
    <location>
        <begin position="374"/>
        <end position="396"/>
    </location>
</feature>
<proteinExistence type="inferred from homology"/>
<dbReference type="Pfam" id="PF03176">
    <property type="entry name" value="MMPL"/>
    <property type="match status" value="2"/>
</dbReference>
<feature type="transmembrane region" description="Helical" evidence="8">
    <location>
        <begin position="542"/>
        <end position="563"/>
    </location>
</feature>
<dbReference type="PROSITE" id="PS50156">
    <property type="entry name" value="SSD"/>
    <property type="match status" value="2"/>
</dbReference>
<name>A0A0S4QRL2_9ACTN</name>
<sequence length="784" mass="82935">MIRPRRAAARSTRLFPWLIVACWLLAGIAISPLAFKLTEAQTNNASAFLPKDAESTRLLEAQKKLPGGDSVPAVVVLHRDTTLTDQDLAAADTLRTELRGFATTQLPAVIPSGDRRAALITVPMPQDKDADRFTANVQKMREIAEHTATENPGLTIAVTGPAGLLADTYDVFSKIEDALLLVTASIVAVILLVVYRSPFLWIVPLLSVGIADQMAAGLIYLLAKHADLTVNGQSSGMLRVLVFGAGTDYALLLIARYREELTRHAEPAAAMRIALHRAGPAILASAGTVIIGMLCLLLGTLNSHRGLGPVCALGILVAVVTMLTLLPAAMVVGGRRLFWPFVPELGKPEHIEQIERTGFWARTGAAIARHPRRIWLATAAVLGALVIGMSVLPGVLRQDQAFRNEVESVKGQHLAEQSFPPGVTAPTFVVANVAHADEVAAAVRATPGVVGATESGRTSELVQFLVVLDSPPDSTDSFHSVEALRTAVHAVPGADALVGGNTAVNLDVRDAAIRDRGVIIPVVLLVVLLILGLLLRAIVAPVLLMATVVLSFFAALGASALAFRYLFHFPGIDPALPLVGFIFLVALGVDYNIFLMTRVREEAGQIGHAAGVRRGLAVTGGVITSAGVVLAATFAVLMIFPLVQLAAVGFLVSFGVLLDTLVVRSVLVPALALDVGPAVWWPSHPALAAVPRAAGDVHPAPTDSVAVDDMLTEVHLLAHDSPRHETVQGGELQSDDLQGEHVQGDDLQSDHLQGDHRHHDAPAPPEHGHPRSQDGAPARTGRDD</sequence>
<evidence type="ECO:0000256" key="8">
    <source>
        <dbReference type="SAM" id="Phobius"/>
    </source>
</evidence>
<evidence type="ECO:0000313" key="11">
    <source>
        <dbReference type="Proteomes" id="UP000198802"/>
    </source>
</evidence>
<feature type="transmembrane region" description="Helical" evidence="8">
    <location>
        <begin position="202"/>
        <end position="223"/>
    </location>
</feature>
<dbReference type="AlphaFoldDB" id="A0A0S4QRL2"/>
<feature type="transmembrane region" description="Helical" evidence="8">
    <location>
        <begin position="645"/>
        <end position="663"/>
    </location>
</feature>
<feature type="transmembrane region" description="Helical" evidence="8">
    <location>
        <begin position="518"/>
        <end position="535"/>
    </location>
</feature>
<evidence type="ECO:0000256" key="4">
    <source>
        <dbReference type="ARBA" id="ARBA00022692"/>
    </source>
</evidence>
<organism evidence="10 11">
    <name type="scientific">Parafrankia irregularis</name>
    <dbReference type="NCBI Taxonomy" id="795642"/>
    <lineage>
        <taxon>Bacteria</taxon>
        <taxon>Bacillati</taxon>
        <taxon>Actinomycetota</taxon>
        <taxon>Actinomycetes</taxon>
        <taxon>Frankiales</taxon>
        <taxon>Frankiaceae</taxon>
        <taxon>Parafrankia</taxon>
    </lineage>
</organism>
<feature type="transmembrane region" description="Helical" evidence="8">
    <location>
        <begin position="575"/>
        <end position="595"/>
    </location>
</feature>
<feature type="transmembrane region" description="Helical" evidence="8">
    <location>
        <begin position="178"/>
        <end position="195"/>
    </location>
</feature>
<evidence type="ECO:0000256" key="2">
    <source>
        <dbReference type="ARBA" id="ARBA00010157"/>
    </source>
</evidence>
<evidence type="ECO:0000256" key="6">
    <source>
        <dbReference type="ARBA" id="ARBA00023136"/>
    </source>
</evidence>
<feature type="transmembrane region" description="Helical" evidence="8">
    <location>
        <begin position="307"/>
        <end position="332"/>
    </location>
</feature>
<evidence type="ECO:0000256" key="3">
    <source>
        <dbReference type="ARBA" id="ARBA00022475"/>
    </source>
</evidence>
<protein>
    <submittedName>
        <fullName evidence="10">Putative drug exporter of the RND superfamily</fullName>
    </submittedName>
</protein>
<dbReference type="RefSeq" id="WP_091279770.1">
    <property type="nucleotide sequence ID" value="NZ_FAOZ01000014.1"/>
</dbReference>
<dbReference type="PANTHER" id="PTHR33406:SF6">
    <property type="entry name" value="MEMBRANE PROTEIN YDGH-RELATED"/>
    <property type="match status" value="1"/>
</dbReference>
<evidence type="ECO:0000259" key="9">
    <source>
        <dbReference type="PROSITE" id="PS50156"/>
    </source>
</evidence>
<evidence type="ECO:0000256" key="5">
    <source>
        <dbReference type="ARBA" id="ARBA00022989"/>
    </source>
</evidence>
<dbReference type="InterPro" id="IPR000731">
    <property type="entry name" value="SSD"/>
</dbReference>
<dbReference type="InterPro" id="IPR050545">
    <property type="entry name" value="Mycobact_MmpL"/>
</dbReference>
<keyword evidence="11" id="KW-1185">Reference proteome</keyword>
<dbReference type="GO" id="GO:0005886">
    <property type="term" value="C:plasma membrane"/>
    <property type="evidence" value="ECO:0007669"/>
    <property type="project" value="UniProtKB-SubCell"/>
</dbReference>
<feature type="transmembrane region" description="Helical" evidence="8">
    <location>
        <begin position="278"/>
        <end position="301"/>
    </location>
</feature>
<evidence type="ECO:0000313" key="10">
    <source>
        <dbReference type="EMBL" id="CUU57775.1"/>
    </source>
</evidence>
<dbReference type="Proteomes" id="UP000198802">
    <property type="component" value="Unassembled WGS sequence"/>
</dbReference>
<comment type="similarity">
    <text evidence="2">Belongs to the resistance-nodulation-cell division (RND) (TC 2.A.6) family. MmpL subfamily.</text>
</comment>